<dbReference type="Proteomes" id="UP001303760">
    <property type="component" value="Unassembled WGS sequence"/>
</dbReference>
<keyword evidence="3" id="KW-1185">Reference proteome</keyword>
<reference evidence="2" key="1">
    <citation type="journal article" date="2023" name="Mol. Phylogenet. Evol.">
        <title>Genome-scale phylogeny and comparative genomics of the fungal order Sordariales.</title>
        <authorList>
            <person name="Hensen N."/>
            <person name="Bonometti L."/>
            <person name="Westerberg I."/>
            <person name="Brannstrom I.O."/>
            <person name="Guillou S."/>
            <person name="Cros-Aarteil S."/>
            <person name="Calhoun S."/>
            <person name="Haridas S."/>
            <person name="Kuo A."/>
            <person name="Mondo S."/>
            <person name="Pangilinan J."/>
            <person name="Riley R."/>
            <person name="LaButti K."/>
            <person name="Andreopoulos B."/>
            <person name="Lipzen A."/>
            <person name="Chen C."/>
            <person name="Yan M."/>
            <person name="Daum C."/>
            <person name="Ng V."/>
            <person name="Clum A."/>
            <person name="Steindorff A."/>
            <person name="Ohm R.A."/>
            <person name="Martin F."/>
            <person name="Silar P."/>
            <person name="Natvig D.O."/>
            <person name="Lalanne C."/>
            <person name="Gautier V."/>
            <person name="Ament-Velasquez S.L."/>
            <person name="Kruys A."/>
            <person name="Hutchinson M.I."/>
            <person name="Powell A.J."/>
            <person name="Barry K."/>
            <person name="Miller A.N."/>
            <person name="Grigoriev I.V."/>
            <person name="Debuchy R."/>
            <person name="Gladieux P."/>
            <person name="Hiltunen Thoren M."/>
            <person name="Johannesson H."/>
        </authorList>
    </citation>
    <scope>NUCLEOTIDE SEQUENCE</scope>
    <source>
        <strain evidence="2">CBS 532.94</strain>
    </source>
</reference>
<gene>
    <name evidence="2" type="ORF">C8A03DRAFT_39626</name>
</gene>
<dbReference type="EMBL" id="MU860929">
    <property type="protein sequence ID" value="KAK4232749.1"/>
    <property type="molecule type" value="Genomic_DNA"/>
</dbReference>
<protein>
    <submittedName>
        <fullName evidence="2">Uncharacterized protein</fullName>
    </submittedName>
</protein>
<name>A0AAN7BZX0_9PEZI</name>
<feature type="region of interest" description="Disordered" evidence="1">
    <location>
        <begin position="84"/>
        <end position="150"/>
    </location>
</feature>
<dbReference type="AlphaFoldDB" id="A0AAN7BZX0"/>
<evidence type="ECO:0000313" key="2">
    <source>
        <dbReference type="EMBL" id="KAK4232749.1"/>
    </source>
</evidence>
<reference evidence="2" key="2">
    <citation type="submission" date="2023-05" db="EMBL/GenBank/DDBJ databases">
        <authorList>
            <consortium name="Lawrence Berkeley National Laboratory"/>
            <person name="Steindorff A."/>
            <person name="Hensen N."/>
            <person name="Bonometti L."/>
            <person name="Westerberg I."/>
            <person name="Brannstrom I.O."/>
            <person name="Guillou S."/>
            <person name="Cros-Aarteil S."/>
            <person name="Calhoun S."/>
            <person name="Haridas S."/>
            <person name="Kuo A."/>
            <person name="Mondo S."/>
            <person name="Pangilinan J."/>
            <person name="Riley R."/>
            <person name="Labutti K."/>
            <person name="Andreopoulos B."/>
            <person name="Lipzen A."/>
            <person name="Chen C."/>
            <person name="Yanf M."/>
            <person name="Daum C."/>
            <person name="Ng V."/>
            <person name="Clum A."/>
            <person name="Ohm R."/>
            <person name="Martin F."/>
            <person name="Silar P."/>
            <person name="Natvig D."/>
            <person name="Lalanne C."/>
            <person name="Gautier V."/>
            <person name="Ament-Velasquez S.L."/>
            <person name="Kruys A."/>
            <person name="Hutchinson M.I."/>
            <person name="Powell A.J."/>
            <person name="Barry K."/>
            <person name="Miller A.N."/>
            <person name="Grigoriev I.V."/>
            <person name="Debuchy R."/>
            <person name="Gladieux P."/>
            <person name="Thoren M.H."/>
            <person name="Johannesson H."/>
        </authorList>
    </citation>
    <scope>NUCLEOTIDE SEQUENCE</scope>
    <source>
        <strain evidence="2">CBS 532.94</strain>
    </source>
</reference>
<proteinExistence type="predicted"/>
<sequence>MLREAVGPLGEGEADGVLRRMCSSLDRVMDRARAATAAMPGGHAALFEINRKKADVKPSKPFDSRMEDDTWARYKDGDLFDEFEEAAGRPAMDEPDRSAGTQADPLARGIPDRTPRGGPGRLARSQPDRSVRNGSDRSARGEPDQPARKAYEEKVDRLCLDMVIAFFDHQYKHTQYENAIINGLAAMGLREDGG</sequence>
<evidence type="ECO:0000256" key="1">
    <source>
        <dbReference type="SAM" id="MobiDB-lite"/>
    </source>
</evidence>
<accession>A0AAN7BZX0</accession>
<feature type="non-terminal residue" evidence="2">
    <location>
        <position position="194"/>
    </location>
</feature>
<feature type="compositionally biased region" description="Basic and acidic residues" evidence="1">
    <location>
        <begin position="126"/>
        <end position="150"/>
    </location>
</feature>
<organism evidence="2 3">
    <name type="scientific">Achaetomium macrosporum</name>
    <dbReference type="NCBI Taxonomy" id="79813"/>
    <lineage>
        <taxon>Eukaryota</taxon>
        <taxon>Fungi</taxon>
        <taxon>Dikarya</taxon>
        <taxon>Ascomycota</taxon>
        <taxon>Pezizomycotina</taxon>
        <taxon>Sordariomycetes</taxon>
        <taxon>Sordariomycetidae</taxon>
        <taxon>Sordariales</taxon>
        <taxon>Chaetomiaceae</taxon>
        <taxon>Achaetomium</taxon>
    </lineage>
</organism>
<evidence type="ECO:0000313" key="3">
    <source>
        <dbReference type="Proteomes" id="UP001303760"/>
    </source>
</evidence>
<comment type="caution">
    <text evidence="2">The sequence shown here is derived from an EMBL/GenBank/DDBJ whole genome shotgun (WGS) entry which is preliminary data.</text>
</comment>